<dbReference type="AlphaFoldDB" id="A0A517M4B6"/>
<proteinExistence type="predicted"/>
<dbReference type="RefSeq" id="WP_145347587.1">
    <property type="nucleotide sequence ID" value="NZ_CP036261.1"/>
</dbReference>
<gene>
    <name evidence="1" type="ORF">EC9_39060</name>
</gene>
<sequence>MLSLFRKSKKPAPALRRKQQARRRLRAECLEDRRLLAGVVNVDTTVVGDLTLDGDVSSNRIAVHGTAVPGQFVIEGESGTLLTLDGGLQTFASLTVNGITDDIIVELGHGDDIFTLGDNSNPTEIGENLIIANRDDDTNILTSVDIGEDLLISRPDIAYSELQIDGSIIRHNVDIDNNDGDTKTEISNSEIEGTLFISNGDGDDVVVVDATSIGAEQFFRPGGPGAPADPVVSITNGDGSSLTSFTSANDPDTTGFLPTGTLARPTIFGGINIVNGDQLPPGLIVAPPTAGGSTPTSLSVAVDIVVFNQADVLGHLDIENFDGHTETVIVDSNIGTDTKARDTVVPTDGGYGDAVEIANGDGFDLFLSQNSTMQYGLSVDNGTGSWGSHTDIRDSEIGGRDTGSLGPDVAIIFIGDDGDNVFNVSDAGGGSAFDGMVMLAFGSGEDSVQFMGATSQIEIDMLDIDFDGGDDMLFMENAEVKSMVNVLFGTGVDTLELRTDVDFPGGLLGTILLDGGAGADFYHVDNVLIPFINFDIFIP</sequence>
<protein>
    <submittedName>
        <fullName evidence="1">Uncharacterized protein</fullName>
    </submittedName>
</protein>
<accession>A0A517M4B6</accession>
<reference evidence="1 2" key="1">
    <citation type="submission" date="2019-02" db="EMBL/GenBank/DDBJ databases">
        <title>Deep-cultivation of Planctomycetes and their phenomic and genomic characterization uncovers novel biology.</title>
        <authorList>
            <person name="Wiegand S."/>
            <person name="Jogler M."/>
            <person name="Boedeker C."/>
            <person name="Pinto D."/>
            <person name="Vollmers J."/>
            <person name="Rivas-Marin E."/>
            <person name="Kohn T."/>
            <person name="Peeters S.H."/>
            <person name="Heuer A."/>
            <person name="Rast P."/>
            <person name="Oberbeckmann S."/>
            <person name="Bunk B."/>
            <person name="Jeske O."/>
            <person name="Meyerdierks A."/>
            <person name="Storesund J.E."/>
            <person name="Kallscheuer N."/>
            <person name="Luecker S."/>
            <person name="Lage O.M."/>
            <person name="Pohl T."/>
            <person name="Merkel B.J."/>
            <person name="Hornburger P."/>
            <person name="Mueller R.-W."/>
            <person name="Bruemmer F."/>
            <person name="Labrenz M."/>
            <person name="Spormann A.M."/>
            <person name="Op den Camp H."/>
            <person name="Overmann J."/>
            <person name="Amann R."/>
            <person name="Jetten M.S.M."/>
            <person name="Mascher T."/>
            <person name="Medema M.H."/>
            <person name="Devos D.P."/>
            <person name="Kaster A.-K."/>
            <person name="Ovreas L."/>
            <person name="Rohde M."/>
            <person name="Galperin M.Y."/>
            <person name="Jogler C."/>
        </authorList>
    </citation>
    <scope>NUCLEOTIDE SEQUENCE [LARGE SCALE GENOMIC DNA]</scope>
    <source>
        <strain evidence="1 2">EC9</strain>
    </source>
</reference>
<dbReference type="Proteomes" id="UP000319557">
    <property type="component" value="Chromosome"/>
</dbReference>
<dbReference type="OrthoDB" id="236681at2"/>
<evidence type="ECO:0000313" key="1">
    <source>
        <dbReference type="EMBL" id="QDS89706.1"/>
    </source>
</evidence>
<evidence type="ECO:0000313" key="2">
    <source>
        <dbReference type="Proteomes" id="UP000319557"/>
    </source>
</evidence>
<dbReference type="KEGG" id="ruv:EC9_39060"/>
<organism evidence="1 2">
    <name type="scientific">Rosistilla ulvae</name>
    <dbReference type="NCBI Taxonomy" id="1930277"/>
    <lineage>
        <taxon>Bacteria</taxon>
        <taxon>Pseudomonadati</taxon>
        <taxon>Planctomycetota</taxon>
        <taxon>Planctomycetia</taxon>
        <taxon>Pirellulales</taxon>
        <taxon>Pirellulaceae</taxon>
        <taxon>Rosistilla</taxon>
    </lineage>
</organism>
<name>A0A517M4B6_9BACT</name>
<dbReference type="EMBL" id="CP036261">
    <property type="protein sequence ID" value="QDS89706.1"/>
    <property type="molecule type" value="Genomic_DNA"/>
</dbReference>
<keyword evidence="2" id="KW-1185">Reference proteome</keyword>